<evidence type="ECO:0000313" key="1">
    <source>
        <dbReference type="EMBL" id="PZV38614.1"/>
    </source>
</evidence>
<accession>A0A2W7C6V9</accession>
<name>A0A2W7C6V9_9HYPH</name>
<dbReference type="Proteomes" id="UP000248616">
    <property type="component" value="Unassembled WGS sequence"/>
</dbReference>
<evidence type="ECO:0000313" key="2">
    <source>
        <dbReference type="Proteomes" id="UP000248616"/>
    </source>
</evidence>
<proteinExistence type="predicted"/>
<organism evidence="1 2">
    <name type="scientific">Mesorhizobium kowhaii</name>
    <dbReference type="NCBI Taxonomy" id="1300272"/>
    <lineage>
        <taxon>Bacteria</taxon>
        <taxon>Pseudomonadati</taxon>
        <taxon>Pseudomonadota</taxon>
        <taxon>Alphaproteobacteria</taxon>
        <taxon>Hyphomicrobiales</taxon>
        <taxon>Phyllobacteriaceae</taxon>
        <taxon>Mesorhizobium</taxon>
    </lineage>
</organism>
<dbReference type="AlphaFoldDB" id="A0A2W7C6V9"/>
<dbReference type="OrthoDB" id="8154007at2"/>
<gene>
    <name evidence="1" type="ORF">B5V02_09695</name>
</gene>
<keyword evidence="2" id="KW-1185">Reference proteome</keyword>
<dbReference type="EMBL" id="MZXV01000019">
    <property type="protein sequence ID" value="PZV38614.1"/>
    <property type="molecule type" value="Genomic_DNA"/>
</dbReference>
<sequence>MAQHIAQKLRLTSTLLGTASRKDLAAAFRAVNPKTAFDVGRADKWLQGRAQPRELSVYDDWSKLLGLEQPGAWVAASDLPAFTAAICARHGIDRAELERRASAPSKGSLHEDGSLGLALVGTYACYSRAMSPYYRGQLIKGSMSIKAGPDGHGLIAAYREILPTGQLLIGGPVTPAKRGLYAHLKEPGGDAHFFFCLFPQSQPGSVLGGYLCGGAIIGPEPQPSLSRILMIRLPDPPHGTELWGGYLASDRSIVADLAALGLIIDQPETVNRQLAQFLAGDSSDGGALQIPPAEFHAILDVFDRQWLRYPA</sequence>
<comment type="caution">
    <text evidence="1">The sequence shown here is derived from an EMBL/GenBank/DDBJ whole genome shotgun (WGS) entry which is preliminary data.</text>
</comment>
<protein>
    <submittedName>
        <fullName evidence="1">Uncharacterized protein</fullName>
    </submittedName>
</protein>
<reference evidence="2" key="1">
    <citation type="submission" date="2017-03" db="EMBL/GenBank/DDBJ databases">
        <authorList>
            <person name="Safronova V.I."/>
            <person name="Sazanova A.L."/>
            <person name="Chirak E.R."/>
        </authorList>
    </citation>
    <scope>NUCLEOTIDE SEQUENCE [LARGE SCALE GENOMIC DNA]</scope>
    <source>
        <strain evidence="2">Ach-343</strain>
    </source>
</reference>
<dbReference type="RefSeq" id="WP_111544032.1">
    <property type="nucleotide sequence ID" value="NZ_MZXV01000019.1"/>
</dbReference>